<accession>A0A8J3TY25</accession>
<organism evidence="2 3">
    <name type="scientific">Planotetraspora mira</name>
    <dbReference type="NCBI Taxonomy" id="58121"/>
    <lineage>
        <taxon>Bacteria</taxon>
        <taxon>Bacillati</taxon>
        <taxon>Actinomycetota</taxon>
        <taxon>Actinomycetes</taxon>
        <taxon>Streptosporangiales</taxon>
        <taxon>Streptosporangiaceae</taxon>
        <taxon>Planotetraspora</taxon>
    </lineage>
</organism>
<feature type="compositionally biased region" description="Basic and acidic residues" evidence="1">
    <location>
        <begin position="48"/>
        <end position="58"/>
    </location>
</feature>
<comment type="caution">
    <text evidence="2">The sequence shown here is derived from an EMBL/GenBank/DDBJ whole genome shotgun (WGS) entry which is preliminary data.</text>
</comment>
<reference evidence="2 3" key="1">
    <citation type="submission" date="2021-01" db="EMBL/GenBank/DDBJ databases">
        <title>Whole genome shotgun sequence of Planotetraspora mira NBRC 15435.</title>
        <authorList>
            <person name="Komaki H."/>
            <person name="Tamura T."/>
        </authorList>
    </citation>
    <scope>NUCLEOTIDE SEQUENCE [LARGE SCALE GENOMIC DNA]</scope>
    <source>
        <strain evidence="2 3">NBRC 15435</strain>
    </source>
</reference>
<evidence type="ECO:0000313" key="2">
    <source>
        <dbReference type="EMBL" id="GII33447.1"/>
    </source>
</evidence>
<dbReference type="AlphaFoldDB" id="A0A8J3TY25"/>
<keyword evidence="3" id="KW-1185">Reference proteome</keyword>
<protein>
    <submittedName>
        <fullName evidence="2">Uncharacterized protein</fullName>
    </submittedName>
</protein>
<proteinExistence type="predicted"/>
<gene>
    <name evidence="2" type="ORF">Pmi06nite_68890</name>
</gene>
<evidence type="ECO:0000313" key="3">
    <source>
        <dbReference type="Proteomes" id="UP000650628"/>
    </source>
</evidence>
<feature type="region of interest" description="Disordered" evidence="1">
    <location>
        <begin position="1"/>
        <end position="81"/>
    </location>
</feature>
<feature type="compositionally biased region" description="Low complexity" evidence="1">
    <location>
        <begin position="17"/>
        <end position="30"/>
    </location>
</feature>
<dbReference type="EMBL" id="BOOO01000040">
    <property type="protein sequence ID" value="GII33447.1"/>
    <property type="molecule type" value="Genomic_DNA"/>
</dbReference>
<sequence length="123" mass="13715">MEVSDGELIPSRAKGCRSSAMASSASAPSARRPRLGARAESAKCQLGRRHEAEQRIPDANRGMQRHRAARTVPQRQVTKAHWTRGVRRKELPPLLNTCTDHISAVELDWFSETEMFVTVPDVP</sequence>
<evidence type="ECO:0000256" key="1">
    <source>
        <dbReference type="SAM" id="MobiDB-lite"/>
    </source>
</evidence>
<dbReference type="Proteomes" id="UP000650628">
    <property type="component" value="Unassembled WGS sequence"/>
</dbReference>
<name>A0A8J3TY25_9ACTN</name>